<protein>
    <submittedName>
        <fullName evidence="2">Uncharacterized protein</fullName>
    </submittedName>
</protein>
<name>A0A7W7H1A1_9ACTN</name>
<comment type="caution">
    <text evidence="2">The sequence shown here is derived from an EMBL/GenBank/DDBJ whole genome shotgun (WGS) entry which is preliminary data.</text>
</comment>
<dbReference type="AlphaFoldDB" id="A0A7W7H1A1"/>
<accession>A0A7W7H1A1</accession>
<dbReference type="InterPro" id="IPR045629">
    <property type="entry name" value="DUF6232"/>
</dbReference>
<evidence type="ECO:0000313" key="3">
    <source>
        <dbReference type="Proteomes" id="UP000546162"/>
    </source>
</evidence>
<evidence type="ECO:0000313" key="2">
    <source>
        <dbReference type="EMBL" id="MBB4742161.1"/>
    </source>
</evidence>
<keyword evidence="1" id="KW-0812">Transmembrane</keyword>
<keyword evidence="1" id="KW-1133">Transmembrane helix</keyword>
<feature type="transmembrane region" description="Helical" evidence="1">
    <location>
        <begin position="83"/>
        <end position="104"/>
    </location>
</feature>
<dbReference type="EMBL" id="JACHNB010000001">
    <property type="protein sequence ID" value="MBB4742161.1"/>
    <property type="molecule type" value="Genomic_DNA"/>
</dbReference>
<evidence type="ECO:0000256" key="1">
    <source>
        <dbReference type="SAM" id="Phobius"/>
    </source>
</evidence>
<organism evidence="2 3">
    <name type="scientific">Actinoplanes octamycinicus</name>
    <dbReference type="NCBI Taxonomy" id="135948"/>
    <lineage>
        <taxon>Bacteria</taxon>
        <taxon>Bacillati</taxon>
        <taxon>Actinomycetota</taxon>
        <taxon>Actinomycetes</taxon>
        <taxon>Micromonosporales</taxon>
        <taxon>Micromonosporaceae</taxon>
        <taxon>Actinoplanes</taxon>
    </lineage>
</organism>
<sequence length="149" mass="16547">MDIDEDDLPGRVYYRGPGIAVTSDYFILHEPGSAQGRLRLADMRSLTVGHRATKRRRNLLLGAASLLIVVVGGLLAYQSGEKLVVAGLVGFFGSLLIHCVTSLVQTRNAPQWTLFCGIWDGQLRLYESDDAREFARVVQAVKTAMRERR</sequence>
<feature type="transmembrane region" description="Helical" evidence="1">
    <location>
        <begin position="59"/>
        <end position="77"/>
    </location>
</feature>
<reference evidence="2 3" key="1">
    <citation type="submission" date="2020-08" db="EMBL/GenBank/DDBJ databases">
        <title>Sequencing the genomes of 1000 actinobacteria strains.</title>
        <authorList>
            <person name="Klenk H.-P."/>
        </authorList>
    </citation>
    <scope>NUCLEOTIDE SEQUENCE [LARGE SCALE GENOMIC DNA]</scope>
    <source>
        <strain evidence="2 3">DSM 45809</strain>
    </source>
</reference>
<gene>
    <name evidence="2" type="ORF">BJY16_005620</name>
</gene>
<dbReference type="Pfam" id="PF19744">
    <property type="entry name" value="DUF6232"/>
    <property type="match status" value="1"/>
</dbReference>
<dbReference type="Proteomes" id="UP000546162">
    <property type="component" value="Unassembled WGS sequence"/>
</dbReference>
<dbReference type="RefSeq" id="WP_185042567.1">
    <property type="nucleotide sequence ID" value="NZ_BAABFG010000005.1"/>
</dbReference>
<keyword evidence="1" id="KW-0472">Membrane</keyword>
<proteinExistence type="predicted"/>
<keyword evidence="3" id="KW-1185">Reference proteome</keyword>